<dbReference type="InterPro" id="IPR036860">
    <property type="entry name" value="SH2_dom_sf"/>
</dbReference>
<dbReference type="Gene3D" id="3.30.505.10">
    <property type="entry name" value="SH2 domain"/>
    <property type="match status" value="1"/>
</dbReference>
<protein>
    <recommendedName>
        <fullName evidence="2">SH2 domain-containing protein</fullName>
    </recommendedName>
</protein>
<dbReference type="Pfam" id="PF00017">
    <property type="entry name" value="SH2"/>
    <property type="match status" value="1"/>
</dbReference>
<evidence type="ECO:0000313" key="4">
    <source>
        <dbReference type="Proteomes" id="UP000821866"/>
    </source>
</evidence>
<accession>A0A9J6EPN4</accession>
<dbReference type="VEuPathDB" id="VectorBase:LOC119181214"/>
<reference evidence="3" key="1">
    <citation type="journal article" date="2020" name="Cell">
        <title>Large-Scale Comparative Analyses of Tick Genomes Elucidate Their Genetic Diversity and Vector Capacities.</title>
        <authorList>
            <consortium name="Tick Genome and Microbiome Consortium (TIGMIC)"/>
            <person name="Jia N."/>
            <person name="Wang J."/>
            <person name="Shi W."/>
            <person name="Du L."/>
            <person name="Sun Y."/>
            <person name="Zhan W."/>
            <person name="Jiang J.F."/>
            <person name="Wang Q."/>
            <person name="Zhang B."/>
            <person name="Ji P."/>
            <person name="Bell-Sakyi L."/>
            <person name="Cui X.M."/>
            <person name="Yuan T.T."/>
            <person name="Jiang B.G."/>
            <person name="Yang W.F."/>
            <person name="Lam T.T."/>
            <person name="Chang Q.C."/>
            <person name="Ding S.J."/>
            <person name="Wang X.J."/>
            <person name="Zhu J.G."/>
            <person name="Ruan X.D."/>
            <person name="Zhao L."/>
            <person name="Wei J.T."/>
            <person name="Ye R.Z."/>
            <person name="Que T.C."/>
            <person name="Du C.H."/>
            <person name="Zhou Y.H."/>
            <person name="Cheng J.X."/>
            <person name="Dai P.F."/>
            <person name="Guo W.B."/>
            <person name="Han X.H."/>
            <person name="Huang E.J."/>
            <person name="Li L.F."/>
            <person name="Wei W."/>
            <person name="Gao Y.C."/>
            <person name="Liu J.Z."/>
            <person name="Shao H.Z."/>
            <person name="Wang X."/>
            <person name="Wang C.C."/>
            <person name="Yang T.C."/>
            <person name="Huo Q.B."/>
            <person name="Li W."/>
            <person name="Chen H.Y."/>
            <person name="Chen S.E."/>
            <person name="Zhou L.G."/>
            <person name="Ni X.B."/>
            <person name="Tian J.H."/>
            <person name="Sheng Y."/>
            <person name="Liu T."/>
            <person name="Pan Y.S."/>
            <person name="Xia L.Y."/>
            <person name="Li J."/>
            <person name="Zhao F."/>
            <person name="Cao W.C."/>
        </authorList>
    </citation>
    <scope>NUCLEOTIDE SEQUENCE</scope>
    <source>
        <strain evidence="3">Rmic-2018</strain>
    </source>
</reference>
<gene>
    <name evidence="3" type="ORF">HPB51_025699</name>
</gene>
<keyword evidence="4" id="KW-1185">Reference proteome</keyword>
<comment type="caution">
    <text evidence="3">The sequence shown here is derived from an EMBL/GenBank/DDBJ whole genome shotgun (WGS) entry which is preliminary data.</text>
</comment>
<sequence length="115" mass="12342">MLLRAVRHWAGSVGGGVTLSAEPSCCGAADEDGDGGDSAEPLEEAACFYGSVSRETAEWILWERGCADGLYLLRRSGPDYVLSLCFDRSVLHYRIRRLAGAGEKGHAVIRAARAQ</sequence>
<organism evidence="3 4">
    <name type="scientific">Rhipicephalus microplus</name>
    <name type="common">Cattle tick</name>
    <name type="synonym">Boophilus microplus</name>
    <dbReference type="NCBI Taxonomy" id="6941"/>
    <lineage>
        <taxon>Eukaryota</taxon>
        <taxon>Metazoa</taxon>
        <taxon>Ecdysozoa</taxon>
        <taxon>Arthropoda</taxon>
        <taxon>Chelicerata</taxon>
        <taxon>Arachnida</taxon>
        <taxon>Acari</taxon>
        <taxon>Parasitiformes</taxon>
        <taxon>Ixodida</taxon>
        <taxon>Ixodoidea</taxon>
        <taxon>Ixodidae</taxon>
        <taxon>Rhipicephalinae</taxon>
        <taxon>Rhipicephalus</taxon>
        <taxon>Boophilus</taxon>
    </lineage>
</organism>
<name>A0A9J6EPN4_RHIMP</name>
<keyword evidence="1" id="KW-0727">SH2 domain</keyword>
<dbReference type="AlphaFoldDB" id="A0A9J6EPN4"/>
<evidence type="ECO:0000259" key="2">
    <source>
        <dbReference type="PROSITE" id="PS50001"/>
    </source>
</evidence>
<feature type="domain" description="SH2" evidence="2">
    <location>
        <begin position="47"/>
        <end position="115"/>
    </location>
</feature>
<dbReference type="SUPFAM" id="SSF55550">
    <property type="entry name" value="SH2 domain"/>
    <property type="match status" value="1"/>
</dbReference>
<evidence type="ECO:0000256" key="1">
    <source>
        <dbReference type="PROSITE-ProRule" id="PRU00191"/>
    </source>
</evidence>
<evidence type="ECO:0000313" key="3">
    <source>
        <dbReference type="EMBL" id="KAH8036358.1"/>
    </source>
</evidence>
<dbReference type="PROSITE" id="PS50001">
    <property type="entry name" value="SH2"/>
    <property type="match status" value="1"/>
</dbReference>
<dbReference type="EMBL" id="JABSTU010000003">
    <property type="protein sequence ID" value="KAH8036358.1"/>
    <property type="molecule type" value="Genomic_DNA"/>
</dbReference>
<dbReference type="Proteomes" id="UP000821866">
    <property type="component" value="Chromosome 11"/>
</dbReference>
<dbReference type="InterPro" id="IPR000980">
    <property type="entry name" value="SH2"/>
</dbReference>
<reference evidence="3" key="2">
    <citation type="submission" date="2021-09" db="EMBL/GenBank/DDBJ databases">
        <authorList>
            <person name="Jia N."/>
            <person name="Wang J."/>
            <person name="Shi W."/>
            <person name="Du L."/>
            <person name="Sun Y."/>
            <person name="Zhan W."/>
            <person name="Jiang J."/>
            <person name="Wang Q."/>
            <person name="Zhang B."/>
            <person name="Ji P."/>
            <person name="Sakyi L.B."/>
            <person name="Cui X."/>
            <person name="Yuan T."/>
            <person name="Jiang B."/>
            <person name="Yang W."/>
            <person name="Lam T.T.-Y."/>
            <person name="Chang Q."/>
            <person name="Ding S."/>
            <person name="Wang X."/>
            <person name="Zhu J."/>
            <person name="Ruan X."/>
            <person name="Zhao L."/>
            <person name="Wei J."/>
            <person name="Que T."/>
            <person name="Du C."/>
            <person name="Cheng J."/>
            <person name="Dai P."/>
            <person name="Han X."/>
            <person name="Huang E."/>
            <person name="Gao Y."/>
            <person name="Liu J."/>
            <person name="Shao H."/>
            <person name="Ye R."/>
            <person name="Li L."/>
            <person name="Wei W."/>
            <person name="Wang X."/>
            <person name="Wang C."/>
            <person name="Huo Q."/>
            <person name="Li W."/>
            <person name="Guo W."/>
            <person name="Chen H."/>
            <person name="Chen S."/>
            <person name="Zhou L."/>
            <person name="Zhou L."/>
            <person name="Ni X."/>
            <person name="Tian J."/>
            <person name="Zhou Y."/>
            <person name="Sheng Y."/>
            <person name="Liu T."/>
            <person name="Pan Y."/>
            <person name="Xia L."/>
            <person name="Li J."/>
            <person name="Zhao F."/>
            <person name="Cao W."/>
        </authorList>
    </citation>
    <scope>NUCLEOTIDE SEQUENCE</scope>
    <source>
        <strain evidence="3">Rmic-2018</strain>
        <tissue evidence="3">Larvae</tissue>
    </source>
</reference>
<proteinExistence type="predicted"/>